<protein>
    <submittedName>
        <fullName evidence="1">Uncharacterized protein</fullName>
    </submittedName>
</protein>
<name>A0AAD2JJ36_9STRA</name>
<dbReference type="EMBL" id="CAKOGP040001847">
    <property type="protein sequence ID" value="CAJ1953853.1"/>
    <property type="molecule type" value="Genomic_DNA"/>
</dbReference>
<comment type="caution">
    <text evidence="1">The sequence shown here is derived from an EMBL/GenBank/DDBJ whole genome shotgun (WGS) entry which is preliminary data.</text>
</comment>
<gene>
    <name evidence="1" type="ORF">CYCCA115_LOCUS14450</name>
</gene>
<evidence type="ECO:0000313" key="2">
    <source>
        <dbReference type="Proteomes" id="UP001295423"/>
    </source>
</evidence>
<accession>A0AAD2JJ36</accession>
<dbReference type="AlphaFoldDB" id="A0AAD2JJ36"/>
<organism evidence="1 2">
    <name type="scientific">Cylindrotheca closterium</name>
    <dbReference type="NCBI Taxonomy" id="2856"/>
    <lineage>
        <taxon>Eukaryota</taxon>
        <taxon>Sar</taxon>
        <taxon>Stramenopiles</taxon>
        <taxon>Ochrophyta</taxon>
        <taxon>Bacillariophyta</taxon>
        <taxon>Bacillariophyceae</taxon>
        <taxon>Bacillariophycidae</taxon>
        <taxon>Bacillariales</taxon>
        <taxon>Bacillariaceae</taxon>
        <taxon>Cylindrotheca</taxon>
    </lineage>
</organism>
<proteinExistence type="predicted"/>
<evidence type="ECO:0000313" key="1">
    <source>
        <dbReference type="EMBL" id="CAJ1953853.1"/>
    </source>
</evidence>
<reference evidence="1" key="1">
    <citation type="submission" date="2023-08" db="EMBL/GenBank/DDBJ databases">
        <authorList>
            <person name="Audoor S."/>
            <person name="Bilcke G."/>
        </authorList>
    </citation>
    <scope>NUCLEOTIDE SEQUENCE</scope>
</reference>
<keyword evidence="2" id="KW-1185">Reference proteome</keyword>
<dbReference type="Proteomes" id="UP001295423">
    <property type="component" value="Unassembled WGS sequence"/>
</dbReference>
<sequence length="176" mass="19600">MDELLRMYNASYVDDNAVAAFAAHIEQAIHHSVMSAFEVFGHDPNQGDCLQATKWEPEVTETFLLLGFRINTHDMTVSWPLYKREDLHSQLVDILKRCPCCVSPREMAKIVGIVRSASEIAPWGNFLSFNLQNALTQPSGQECFLRQTKLVDTLPYLSIAGGSCYDSSNVGNITGT</sequence>